<accession>A0ACB8VUK8</accession>
<evidence type="ECO:0000313" key="2">
    <source>
        <dbReference type="Proteomes" id="UP000831701"/>
    </source>
</evidence>
<name>A0ACB8VUK8_9TELE</name>
<evidence type="ECO:0000313" key="1">
    <source>
        <dbReference type="EMBL" id="KAI3359268.1"/>
    </source>
</evidence>
<gene>
    <name evidence="1" type="ORF">L3Q82_002616</name>
</gene>
<protein>
    <submittedName>
        <fullName evidence="1">Uncharacterized protein</fullName>
    </submittedName>
</protein>
<proteinExistence type="predicted"/>
<organism evidence="1 2">
    <name type="scientific">Scortum barcoo</name>
    <name type="common">barcoo grunter</name>
    <dbReference type="NCBI Taxonomy" id="214431"/>
    <lineage>
        <taxon>Eukaryota</taxon>
        <taxon>Metazoa</taxon>
        <taxon>Chordata</taxon>
        <taxon>Craniata</taxon>
        <taxon>Vertebrata</taxon>
        <taxon>Euteleostomi</taxon>
        <taxon>Actinopterygii</taxon>
        <taxon>Neopterygii</taxon>
        <taxon>Teleostei</taxon>
        <taxon>Neoteleostei</taxon>
        <taxon>Acanthomorphata</taxon>
        <taxon>Eupercaria</taxon>
        <taxon>Centrarchiformes</taxon>
        <taxon>Terapontoidei</taxon>
        <taxon>Terapontidae</taxon>
        <taxon>Scortum</taxon>
    </lineage>
</organism>
<keyword evidence="2" id="KW-1185">Reference proteome</keyword>
<comment type="caution">
    <text evidence="1">The sequence shown here is derived from an EMBL/GenBank/DDBJ whole genome shotgun (WGS) entry which is preliminary data.</text>
</comment>
<sequence length="97" mass="10846">MDADQMSALCGRQIEAKICRRLHQSSLKFGDTPTCCSTTNSDRINLKVENWTRHHGGRAVREIINPQQPSEKQTTHRSELRAPQAGGRPRHDVLTGG</sequence>
<reference evidence="1" key="1">
    <citation type="submission" date="2022-04" db="EMBL/GenBank/DDBJ databases">
        <title>Jade perch genome.</title>
        <authorList>
            <person name="Chao B."/>
        </authorList>
    </citation>
    <scope>NUCLEOTIDE SEQUENCE</scope>
    <source>
        <strain evidence="1">CB-2022</strain>
    </source>
</reference>
<dbReference type="EMBL" id="CM041547">
    <property type="protein sequence ID" value="KAI3359268.1"/>
    <property type="molecule type" value="Genomic_DNA"/>
</dbReference>
<dbReference type="Proteomes" id="UP000831701">
    <property type="component" value="Chromosome 17"/>
</dbReference>